<gene>
    <name evidence="1" type="ORF">IAC75_04775</name>
</gene>
<reference evidence="1" key="1">
    <citation type="submission" date="2020-10" db="EMBL/GenBank/DDBJ databases">
        <authorList>
            <person name="Gilroy R."/>
        </authorList>
    </citation>
    <scope>NUCLEOTIDE SEQUENCE</scope>
    <source>
        <strain evidence="1">10669</strain>
    </source>
</reference>
<sequence>MKNDIDEELIRARERGYEILCAPDAGEMLTLFGKLVADVSPQEKEGDSVCRDGVRRTLFHDGRCRCWLVECGGKKYILKLDKRDRHRFDYLVQSFFLGSNAFRLLKTLHRAEKRGFDGAARIFLVADKRRFGCTLHSFFLQEYVEGETLQETPPEFYRKYADEAAGIIYALHEFGCAHGDAHRGNFILEKKSGKLKVIDVGGKVPCASQKATDRLRLQKEWGVKNTVFDHGYVIAVAYRSWRHLLDALRRKFRKPAA</sequence>
<organism evidence="1 2">
    <name type="scientific">Candidatus Spyradosoma merdigallinarum</name>
    <dbReference type="NCBI Taxonomy" id="2840950"/>
    <lineage>
        <taxon>Bacteria</taxon>
        <taxon>Pseudomonadati</taxon>
        <taxon>Verrucomicrobiota</taxon>
        <taxon>Opitutia</taxon>
        <taxon>Opitutia incertae sedis</taxon>
        <taxon>Candidatus Spyradosoma</taxon>
    </lineage>
</organism>
<reference evidence="1" key="2">
    <citation type="journal article" date="2021" name="PeerJ">
        <title>Extensive microbial diversity within the chicken gut microbiome revealed by metagenomics and culture.</title>
        <authorList>
            <person name="Gilroy R."/>
            <person name="Ravi A."/>
            <person name="Getino M."/>
            <person name="Pursley I."/>
            <person name="Horton D.L."/>
            <person name="Alikhan N.F."/>
            <person name="Baker D."/>
            <person name="Gharbi K."/>
            <person name="Hall N."/>
            <person name="Watson M."/>
            <person name="Adriaenssens E.M."/>
            <person name="Foster-Nyarko E."/>
            <person name="Jarju S."/>
            <person name="Secka A."/>
            <person name="Antonio M."/>
            <person name="Oren A."/>
            <person name="Chaudhuri R.R."/>
            <person name="La Ragione R."/>
            <person name="Hildebrand F."/>
            <person name="Pallen M.J."/>
        </authorList>
    </citation>
    <scope>NUCLEOTIDE SEQUENCE</scope>
    <source>
        <strain evidence="1">10669</strain>
    </source>
</reference>
<dbReference type="InterPro" id="IPR011009">
    <property type="entry name" value="Kinase-like_dom_sf"/>
</dbReference>
<dbReference type="AlphaFoldDB" id="A0A9D1NKZ4"/>
<dbReference type="Gene3D" id="1.10.510.10">
    <property type="entry name" value="Transferase(Phosphotransferase) domain 1"/>
    <property type="match status" value="1"/>
</dbReference>
<comment type="caution">
    <text evidence="1">The sequence shown here is derived from an EMBL/GenBank/DDBJ whole genome shotgun (WGS) entry which is preliminary data.</text>
</comment>
<dbReference type="Proteomes" id="UP000886812">
    <property type="component" value="Unassembled WGS sequence"/>
</dbReference>
<protein>
    <recommendedName>
        <fullName evidence="3">Protein kinase domain-containing protein</fullName>
    </recommendedName>
</protein>
<dbReference type="SUPFAM" id="SSF56112">
    <property type="entry name" value="Protein kinase-like (PK-like)"/>
    <property type="match status" value="1"/>
</dbReference>
<name>A0A9D1NKZ4_9BACT</name>
<evidence type="ECO:0000313" key="2">
    <source>
        <dbReference type="Proteomes" id="UP000886812"/>
    </source>
</evidence>
<dbReference type="EMBL" id="DVOG01000126">
    <property type="protein sequence ID" value="HIV04447.1"/>
    <property type="molecule type" value="Genomic_DNA"/>
</dbReference>
<dbReference type="Pfam" id="PF06176">
    <property type="entry name" value="WaaY"/>
    <property type="match status" value="1"/>
</dbReference>
<accession>A0A9D1NKZ4</accession>
<evidence type="ECO:0000313" key="1">
    <source>
        <dbReference type="EMBL" id="HIV04447.1"/>
    </source>
</evidence>
<evidence type="ECO:0008006" key="3">
    <source>
        <dbReference type="Google" id="ProtNLM"/>
    </source>
</evidence>
<dbReference type="InterPro" id="IPR009330">
    <property type="entry name" value="LipoPS_heptP_kinase"/>
</dbReference>
<proteinExistence type="predicted"/>